<sequence length="248" mass="28098">MAACMGQWVAGRLGWLPTLQSVRHGSKAVTRHRKAMHFDRQKLMALTQYIAPKPAVPERCVVPRMRFKKEETGLDILIKKQLEKVLSENKMIAVFQKNPLTAEELLLLRHQLLKHSIHLKFFSNRILRESLSDSKYQNLLPLFIGHTLLVVSQEVKVKEMLKVMRRTPHIHLLGACIENTILSKQGVVSCSKVPSMAVIHGELVSSLTLMLSETCSLVMKSPLYLTALLEQYVKEQSAKAVERPAETS</sequence>
<dbReference type="GO" id="GO:1990904">
    <property type="term" value="C:ribonucleoprotein complex"/>
    <property type="evidence" value="ECO:0007669"/>
    <property type="project" value="UniProtKB-KW"/>
</dbReference>
<dbReference type="GO" id="GO:0005840">
    <property type="term" value="C:ribosome"/>
    <property type="evidence" value="ECO:0007669"/>
    <property type="project" value="UniProtKB-KW"/>
</dbReference>
<dbReference type="InterPro" id="IPR047865">
    <property type="entry name" value="Ribosomal_uL10_bac_type"/>
</dbReference>
<dbReference type="PANTHER" id="PTHR11560">
    <property type="entry name" value="39S RIBOSOMAL PROTEIN L10, MITOCHONDRIAL"/>
    <property type="match status" value="1"/>
</dbReference>
<keyword evidence="2 7" id="KW-0689">Ribosomal protein</keyword>
<dbReference type="Gene3D" id="3.30.70.1730">
    <property type="match status" value="1"/>
</dbReference>
<evidence type="ECO:0000313" key="6">
    <source>
        <dbReference type="Proteomes" id="UP000515159"/>
    </source>
</evidence>
<accession>A0A6P8PIT4</accession>
<dbReference type="RefSeq" id="XP_033774603.1">
    <property type="nucleotide sequence ID" value="XM_033918712.1"/>
</dbReference>
<dbReference type="FunCoup" id="A0A6P8PIT4">
    <property type="interactions" value="2095"/>
</dbReference>
<dbReference type="OrthoDB" id="360689at2759"/>
<dbReference type="SUPFAM" id="SSF160369">
    <property type="entry name" value="Ribosomal protein L10-like"/>
    <property type="match status" value="1"/>
</dbReference>
<evidence type="ECO:0000256" key="3">
    <source>
        <dbReference type="ARBA" id="ARBA00023274"/>
    </source>
</evidence>
<dbReference type="CTD" id="124995"/>
<dbReference type="GeneID" id="117347596"/>
<evidence type="ECO:0000256" key="1">
    <source>
        <dbReference type="ARBA" id="ARBA00008889"/>
    </source>
</evidence>
<keyword evidence="3" id="KW-0687">Ribonucleoprotein</keyword>
<evidence type="ECO:0000256" key="2">
    <source>
        <dbReference type="ARBA" id="ARBA00022980"/>
    </source>
</evidence>
<keyword evidence="6" id="KW-1185">Reference proteome</keyword>
<dbReference type="Proteomes" id="UP000515159">
    <property type="component" value="Chromosome 13"/>
</dbReference>
<comment type="similarity">
    <text evidence="1">Belongs to the universal ribosomal protein uL10 family.</text>
</comment>
<evidence type="ECO:0000256" key="4">
    <source>
        <dbReference type="ARBA" id="ARBA00035707"/>
    </source>
</evidence>
<protein>
    <recommendedName>
        <fullName evidence="4">Large ribosomal subunit protein uL10m</fullName>
    </recommendedName>
    <alternativeName>
        <fullName evidence="5">39S ribosomal protein L10, mitochondrial</fullName>
    </alternativeName>
</protein>
<dbReference type="InParanoid" id="A0A6P8PIT4"/>
<proteinExistence type="inferred from homology"/>
<gene>
    <name evidence="7" type="primary">MRPL10</name>
</gene>
<organism evidence="6 7">
    <name type="scientific">Geotrypetes seraphini</name>
    <name type="common">Gaboon caecilian</name>
    <name type="synonym">Caecilia seraphini</name>
    <dbReference type="NCBI Taxonomy" id="260995"/>
    <lineage>
        <taxon>Eukaryota</taxon>
        <taxon>Metazoa</taxon>
        <taxon>Chordata</taxon>
        <taxon>Craniata</taxon>
        <taxon>Vertebrata</taxon>
        <taxon>Euteleostomi</taxon>
        <taxon>Amphibia</taxon>
        <taxon>Gymnophiona</taxon>
        <taxon>Geotrypetes</taxon>
    </lineage>
</organism>
<dbReference type="InterPro" id="IPR001790">
    <property type="entry name" value="Ribosomal_uL10"/>
</dbReference>
<reference evidence="7" key="1">
    <citation type="submission" date="2025-08" db="UniProtKB">
        <authorList>
            <consortium name="RefSeq"/>
        </authorList>
    </citation>
    <scope>IDENTIFICATION</scope>
</reference>
<evidence type="ECO:0000256" key="5">
    <source>
        <dbReference type="ARBA" id="ARBA00035716"/>
    </source>
</evidence>
<dbReference type="AlphaFoldDB" id="A0A6P8PIT4"/>
<dbReference type="InterPro" id="IPR043141">
    <property type="entry name" value="Ribosomal_uL10-like_sf"/>
</dbReference>
<evidence type="ECO:0000313" key="7">
    <source>
        <dbReference type="RefSeq" id="XP_033774603.1"/>
    </source>
</evidence>
<dbReference type="KEGG" id="gsh:117347596"/>
<dbReference type="Pfam" id="PF00466">
    <property type="entry name" value="Ribosomal_L10"/>
    <property type="match status" value="1"/>
</dbReference>
<name>A0A6P8PIT4_GEOSA</name>